<organism evidence="1 2">
    <name type="scientific">Panagrolaimus sp. JU765</name>
    <dbReference type="NCBI Taxonomy" id="591449"/>
    <lineage>
        <taxon>Eukaryota</taxon>
        <taxon>Metazoa</taxon>
        <taxon>Ecdysozoa</taxon>
        <taxon>Nematoda</taxon>
        <taxon>Chromadorea</taxon>
        <taxon>Rhabditida</taxon>
        <taxon>Tylenchina</taxon>
        <taxon>Panagrolaimomorpha</taxon>
        <taxon>Panagrolaimoidea</taxon>
        <taxon>Panagrolaimidae</taxon>
        <taxon>Panagrolaimus</taxon>
    </lineage>
</organism>
<accession>A0AC34QF14</accession>
<dbReference type="WBParaSite" id="JU765_v2.g15766.t1">
    <property type="protein sequence ID" value="JU765_v2.g15766.t1"/>
    <property type="gene ID" value="JU765_v2.g15766"/>
</dbReference>
<proteinExistence type="predicted"/>
<name>A0AC34QF14_9BILA</name>
<dbReference type="Proteomes" id="UP000887576">
    <property type="component" value="Unplaced"/>
</dbReference>
<protein>
    <submittedName>
        <fullName evidence="2">1-acyl-sn-glycerol-3-phosphate acyltransferase</fullName>
    </submittedName>
</protein>
<evidence type="ECO:0000313" key="2">
    <source>
        <dbReference type="WBParaSite" id="JU765_v2.g15766.t1"/>
    </source>
</evidence>
<evidence type="ECO:0000313" key="1">
    <source>
        <dbReference type="Proteomes" id="UP000887576"/>
    </source>
</evidence>
<reference evidence="2" key="1">
    <citation type="submission" date="2022-11" db="UniProtKB">
        <authorList>
            <consortium name="WormBaseParasite"/>
        </authorList>
    </citation>
    <scope>IDENTIFICATION</scope>
</reference>
<sequence length="1044" mass="121073">IFILLILQLPILYSISNTARFYIRMTLYYLTIFIASNFAALTSIPTYFQNRGGTNAFATFNFFSSWVDIELEIRNRERLEEEGSAVLLSNHQSSVDIVIMGKCWPDRCTCMMKNSLKYIPGFNMASMLSNTIFVDRFNPERAQEALEKAVKTMLDKNLKIWVFPEGTRFRGKGMLPFKKGAFNIAVQAQIPIVPIVVSYYGCFYSKEERMFKNRGQVIVQVLEPIPTKDMKLADVPALVEKTRNLMLEEFEKISVEAENRQKLVDSGEDEKTRKFKQEESDSSDEEVEKVKSKTKGKQSKLVAQKVKEESSEESEAESTQTEESEEEIEPKAKVTKPVAKKVKNETTEEPETESSDSDESEEEVESKIKSGGTKRIVKKAKEETTEESDTESAKGEESEEEVDEAVDDSGSEEEENVPKSQEDFGDMRSFNLEDYYEQSERAILKDGKLIRQDEQTRDLNKKVYNIDTEKDYDEDDPLQMPPTGILVNGIPFHHLKAYPLLKKHILRLFAHGIIYKTTNFTSKEDRQLVTNWKRYCAKFNIPVDQAPYYMGWVKNLDKEQLKEINRKVKLTNFHAYMCLDMIDRCALQVKRRCYRIFNPKEDCMQTLGSHHFTEEDDAKLMELHEKLGNSWQEIGFRMNRNRFEVQKRYTFLAEGEKGRWDSAKAKVLKEKEFTPELLEQLYEEVKNYLTIHPVHLVLSNNDSTAESAINWEKIARRLGVFPSQCIEKWNDLKSTLKKTFRRIDNSEVNLKRIEDEAFPSQNRPKLRNMKIEQAEEAFKILVELAKEQKITELFEIDVSELTKRLKNAGIIFHTVYTLGSRLLSVAHGIFHMLRQHDLLGLMPLETTIIDLLEMLVFFCQKAPSFHKMAISKLAVLKLIKEFVEGRGKELNPKYVIIYKSELEKMTEEEVEPVLNDNAKTDEKKEDVESDGVQSENDGEDEDKESIPKKRRRIKIETQEIKSKKKQEVDSDEENESEDDEPISKKQKLSLKMEKQQKIMDKIKQEVDSEEDDEEKPISKKGKTSLNSKNVQKSKDDETEDESDS</sequence>